<name>C7Q922_CATAD</name>
<dbReference type="Gene3D" id="2.80.10.50">
    <property type="match status" value="1"/>
</dbReference>
<dbReference type="EMBL" id="CP001700">
    <property type="protein sequence ID" value="ACU72342.1"/>
    <property type="molecule type" value="Genomic_DNA"/>
</dbReference>
<dbReference type="InterPro" id="IPR035992">
    <property type="entry name" value="Ricin_B-like_lectins"/>
</dbReference>
<dbReference type="Proteomes" id="UP000000851">
    <property type="component" value="Chromosome"/>
</dbReference>
<dbReference type="AlphaFoldDB" id="C7Q922"/>
<protein>
    <submittedName>
        <fullName evidence="3">Ricin B lectin</fullName>
    </submittedName>
</protein>
<dbReference type="InParanoid" id="C7Q922"/>
<dbReference type="OrthoDB" id="4273937at2"/>
<feature type="signal peptide" evidence="1">
    <location>
        <begin position="1"/>
        <end position="30"/>
    </location>
</feature>
<dbReference type="HOGENOM" id="CLU_095794_1_0_11"/>
<dbReference type="CDD" id="cd00161">
    <property type="entry name" value="beta-trefoil_Ricin-like"/>
    <property type="match status" value="1"/>
</dbReference>
<dbReference type="SMART" id="SM00458">
    <property type="entry name" value="RICIN"/>
    <property type="match status" value="1"/>
</dbReference>
<feature type="chain" id="PRO_5002980706" evidence="1">
    <location>
        <begin position="31"/>
        <end position="172"/>
    </location>
</feature>
<organism evidence="3 4">
    <name type="scientific">Catenulispora acidiphila (strain DSM 44928 / JCM 14897 / NBRC 102108 / NRRL B-24433 / ID139908)</name>
    <dbReference type="NCBI Taxonomy" id="479433"/>
    <lineage>
        <taxon>Bacteria</taxon>
        <taxon>Bacillati</taxon>
        <taxon>Actinomycetota</taxon>
        <taxon>Actinomycetes</taxon>
        <taxon>Catenulisporales</taxon>
        <taxon>Catenulisporaceae</taxon>
        <taxon>Catenulispora</taxon>
    </lineage>
</organism>
<dbReference type="PROSITE" id="PS50231">
    <property type="entry name" value="RICIN_B_LECTIN"/>
    <property type="match status" value="1"/>
</dbReference>
<dbReference type="KEGG" id="cai:Caci_3436"/>
<keyword evidence="4" id="KW-1185">Reference proteome</keyword>
<dbReference type="GO" id="GO:0030246">
    <property type="term" value="F:carbohydrate binding"/>
    <property type="evidence" value="ECO:0007669"/>
    <property type="project" value="UniProtKB-KW"/>
</dbReference>
<accession>C7Q922</accession>
<gene>
    <name evidence="3" type="ordered locus">Caci_3436</name>
</gene>
<dbReference type="InterPro" id="IPR000772">
    <property type="entry name" value="Ricin_B_lectin"/>
</dbReference>
<keyword evidence="3" id="KW-0430">Lectin</keyword>
<reference evidence="3 4" key="1">
    <citation type="journal article" date="2009" name="Stand. Genomic Sci.">
        <title>Complete genome sequence of Catenulispora acidiphila type strain (ID 139908).</title>
        <authorList>
            <person name="Copeland A."/>
            <person name="Lapidus A."/>
            <person name="Glavina Del Rio T."/>
            <person name="Nolan M."/>
            <person name="Lucas S."/>
            <person name="Chen F."/>
            <person name="Tice H."/>
            <person name="Cheng J.F."/>
            <person name="Bruce D."/>
            <person name="Goodwin L."/>
            <person name="Pitluck S."/>
            <person name="Mikhailova N."/>
            <person name="Pati A."/>
            <person name="Ivanova N."/>
            <person name="Mavromatis K."/>
            <person name="Chen A."/>
            <person name="Palaniappan K."/>
            <person name="Chain P."/>
            <person name="Land M."/>
            <person name="Hauser L."/>
            <person name="Chang Y.J."/>
            <person name="Jeffries C.D."/>
            <person name="Chertkov O."/>
            <person name="Brettin T."/>
            <person name="Detter J.C."/>
            <person name="Han C."/>
            <person name="Ali Z."/>
            <person name="Tindall B.J."/>
            <person name="Goker M."/>
            <person name="Bristow J."/>
            <person name="Eisen J.A."/>
            <person name="Markowitz V."/>
            <person name="Hugenholtz P."/>
            <person name="Kyrpides N.C."/>
            <person name="Klenk H.P."/>
        </authorList>
    </citation>
    <scope>NUCLEOTIDE SEQUENCE [LARGE SCALE GENOMIC DNA]</scope>
    <source>
        <strain evidence="4">DSM 44928 / JCM 14897 / NBRC 102108 / NRRL B-24433 / ID139908</strain>
    </source>
</reference>
<dbReference type="Pfam" id="PF00652">
    <property type="entry name" value="Ricin_B_lectin"/>
    <property type="match status" value="1"/>
</dbReference>
<sequence length="172" mass="18808" precursor="true">MRMRRKIAAIGVSMAAAVSAVVVSSGSASAAPFPFQEIGVFNSSHCLDNATEIDSVLQMWSCTGGDEQQWAEEFDTNTSTYYFVNLNTHRCITAPPAQGRVDMEPCPLNSPPNSQSQEWTIFDHASDNSWIAWQNKASHLCLDTPSVGNGTVLEAEPCNVAISYQKFTERGR</sequence>
<evidence type="ECO:0000256" key="1">
    <source>
        <dbReference type="SAM" id="SignalP"/>
    </source>
</evidence>
<dbReference type="SUPFAM" id="SSF50370">
    <property type="entry name" value="Ricin B-like lectins"/>
    <property type="match status" value="1"/>
</dbReference>
<keyword evidence="1" id="KW-0732">Signal</keyword>
<proteinExistence type="predicted"/>
<evidence type="ECO:0000313" key="4">
    <source>
        <dbReference type="Proteomes" id="UP000000851"/>
    </source>
</evidence>
<feature type="domain" description="Ricin B lectin" evidence="2">
    <location>
        <begin position="35"/>
        <end position="170"/>
    </location>
</feature>
<evidence type="ECO:0000259" key="2">
    <source>
        <dbReference type="SMART" id="SM00458"/>
    </source>
</evidence>
<evidence type="ECO:0000313" key="3">
    <source>
        <dbReference type="EMBL" id="ACU72342.1"/>
    </source>
</evidence>